<keyword evidence="1" id="KW-1133">Transmembrane helix</keyword>
<evidence type="ECO:0000256" key="1">
    <source>
        <dbReference type="SAM" id="Phobius"/>
    </source>
</evidence>
<dbReference type="RefSeq" id="WP_015017842.1">
    <property type="nucleotide sequence ID" value="NC_018719.1"/>
</dbReference>
<dbReference type="HOGENOM" id="CLU_1329510_0_0_2"/>
<dbReference type="GeneID" id="13796528"/>
<dbReference type="BioCyc" id="CNIT1237085:G1324-322-MONOMER"/>
<keyword evidence="1" id="KW-0812">Transmembrane</keyword>
<dbReference type="EMBL" id="CP002408">
    <property type="protein sequence ID" value="AFU57270.1"/>
    <property type="molecule type" value="Genomic_DNA"/>
</dbReference>
<reference evidence="3 4" key="1">
    <citation type="journal article" date="2012" name="Environ. Microbiol.">
        <title>The genome of the ammonia-oxidizing Candidatus Nitrososphaera gargensis: insights into metabolic versatility and environmental adaptations.</title>
        <authorList>
            <person name="Spang A."/>
            <person name="Poehlein A."/>
            <person name="Offre P."/>
            <person name="Zumbragel S."/>
            <person name="Haider S."/>
            <person name="Rychlik N."/>
            <person name="Nowka B."/>
            <person name="Schmeisser C."/>
            <person name="Lebedeva E.V."/>
            <person name="Rattei T."/>
            <person name="Bohm C."/>
            <person name="Schmid M."/>
            <person name="Galushko A."/>
            <person name="Hatzenpichler R."/>
            <person name="Weinmaier T."/>
            <person name="Daniel R."/>
            <person name="Schleper C."/>
            <person name="Spieck E."/>
            <person name="Streit W."/>
            <person name="Wagner M."/>
        </authorList>
    </citation>
    <scope>NUCLEOTIDE SEQUENCE [LARGE SCALE GENOMIC DNA]</scope>
    <source>
        <strain evidence="3">Enrichment culture Ga9.2</strain>
        <strain evidence="4">Ga9.2</strain>
    </source>
</reference>
<gene>
    <name evidence="2" type="ordered locus">Ngar_c03220</name>
    <name evidence="3" type="ordered locus">Ngar_c03520</name>
</gene>
<keyword evidence="4" id="KW-1185">Reference proteome</keyword>
<sequence length="206" mass="22350">MFEALFLQQAPTGESLTAIILGAIATLIPTISIILKQWSNGKFTSQQLAEKGLELQGAIASEQTQRRASERLSCIVAQLIIANNDGRIDQREFDHIIGLARAALVETSREAGLDITEIVTAAEKLLAKPGSGQPIDIKSIPYYSPTGTPMLKPEELLQGFDLDAIRQAPAPTQIPGADKMNLPQFQAAFRVWSEAHGFKPMTPVES</sequence>
<dbReference type="EMBL" id="CP002408">
    <property type="protein sequence ID" value="AFU57300.1"/>
    <property type="molecule type" value="Genomic_DNA"/>
</dbReference>
<keyword evidence="1" id="KW-0472">Membrane</keyword>
<dbReference type="STRING" id="1237085.Ngar_c03220"/>
<evidence type="ECO:0000313" key="3">
    <source>
        <dbReference type="EMBL" id="AFU57300.1"/>
    </source>
</evidence>
<accession>K0ICI4</accession>
<proteinExistence type="predicted"/>
<dbReference type="AlphaFoldDB" id="K0ICI4"/>
<evidence type="ECO:0000313" key="2">
    <source>
        <dbReference type="EMBL" id="AFU57270.1"/>
    </source>
</evidence>
<protein>
    <submittedName>
        <fullName evidence="3">Uncharacterized protein</fullName>
    </submittedName>
</protein>
<dbReference type="KEGG" id="nga:Ngar_c03220"/>
<evidence type="ECO:0000313" key="4">
    <source>
        <dbReference type="Proteomes" id="UP000008037"/>
    </source>
</evidence>
<organism evidence="3 4">
    <name type="scientific">Nitrososphaera gargensis (strain Ga9.2)</name>
    <dbReference type="NCBI Taxonomy" id="1237085"/>
    <lineage>
        <taxon>Archaea</taxon>
        <taxon>Nitrososphaerota</taxon>
        <taxon>Nitrososphaeria</taxon>
        <taxon>Nitrososphaerales</taxon>
        <taxon>Nitrososphaeraceae</taxon>
        <taxon>Nitrososphaera</taxon>
    </lineage>
</organism>
<feature type="transmembrane region" description="Helical" evidence="1">
    <location>
        <begin position="15"/>
        <end position="35"/>
    </location>
</feature>
<dbReference type="Proteomes" id="UP000008037">
    <property type="component" value="Chromosome"/>
</dbReference>
<name>K0ICI4_NITGG</name>
<dbReference type="InParanoid" id="K0ICI4"/>
<dbReference type="KEGG" id="nga:Ngar_c03520"/>